<keyword evidence="2" id="KW-1185">Reference proteome</keyword>
<comment type="caution">
    <text evidence="1">The sequence shown here is derived from an EMBL/GenBank/DDBJ whole genome shotgun (WGS) entry which is preliminary data.</text>
</comment>
<dbReference type="AlphaFoldDB" id="A0A370Q4K5"/>
<evidence type="ECO:0000313" key="2">
    <source>
        <dbReference type="Proteomes" id="UP000255317"/>
    </source>
</evidence>
<evidence type="ECO:0000313" key="1">
    <source>
        <dbReference type="EMBL" id="RDK83219.1"/>
    </source>
</evidence>
<organism evidence="1 2">
    <name type="scientific">Marinirhabdus gelatinilytica</name>
    <dbReference type="NCBI Taxonomy" id="1703343"/>
    <lineage>
        <taxon>Bacteria</taxon>
        <taxon>Pseudomonadati</taxon>
        <taxon>Bacteroidota</taxon>
        <taxon>Flavobacteriia</taxon>
        <taxon>Flavobacteriales</taxon>
        <taxon>Flavobacteriaceae</taxon>
    </lineage>
</organism>
<dbReference type="Proteomes" id="UP000255317">
    <property type="component" value="Unassembled WGS sequence"/>
</dbReference>
<gene>
    <name evidence="1" type="ORF">C8D94_1087</name>
</gene>
<evidence type="ECO:0008006" key="3">
    <source>
        <dbReference type="Google" id="ProtNLM"/>
    </source>
</evidence>
<reference evidence="1 2" key="1">
    <citation type="submission" date="2018-07" db="EMBL/GenBank/DDBJ databases">
        <title>Genomic Encyclopedia of Type Strains, Phase IV (KMG-IV): sequencing the most valuable type-strain genomes for metagenomic binning, comparative biology and taxonomic classification.</title>
        <authorList>
            <person name="Goeker M."/>
        </authorList>
    </citation>
    <scope>NUCLEOTIDE SEQUENCE [LARGE SCALE GENOMIC DNA]</scope>
    <source>
        <strain evidence="1 2">DSM 101478</strain>
    </source>
</reference>
<name>A0A370Q4K5_9FLAO</name>
<proteinExistence type="predicted"/>
<accession>A0A370Q4K5</accession>
<sequence length="441" mass="50639">MLIYDNIFYTLLWLKICTFPRMIQRILIVLLFLGCSLSASASYILIPMDAEGQKEHLKAYGITYWTLEKNQKVKWLLNYRGGSFLLPDAEEIRKECQIRGVSFEILSDSKTEQILLEISSPSQNMEAVVLEKAPRIAVYSPKGNQPWDDAVTMVLTYAEIPYTVVYDEEVLSDQLLLYDWLHVHHEDFTGQYGKFYRAYRAAPWYIEEKRKAEMLANKLGYDKVSEEKRDVALKIRDYVIGGGFMFAMCSATDSFDIALAAEGVDICEPMFDGDPSEPGYQSKIDYNKTFAFKEFILERSPMVYEYSSIDMTRKRRIPKETDYFSLMDYSAKWDPIPCMLVQNHTALVKGFMGQTTSYDPNTVKANVLVMGENKTNGEARYIHGIKGKGFFTFYGGHDPEDYQHRVGDAKTELALHPNSPGYRLILNNVLFPAAKKKKQKT</sequence>
<protein>
    <recommendedName>
        <fullName evidence="3">Asparagine synthetase B</fullName>
    </recommendedName>
</protein>
<dbReference type="EMBL" id="QRAO01000008">
    <property type="protein sequence ID" value="RDK83219.1"/>
    <property type="molecule type" value="Genomic_DNA"/>
</dbReference>